<dbReference type="Proteomes" id="UP000053372">
    <property type="component" value="Unassembled WGS sequence"/>
</dbReference>
<dbReference type="PROSITE" id="PS00211">
    <property type="entry name" value="ABC_TRANSPORTER_1"/>
    <property type="match status" value="1"/>
</dbReference>
<evidence type="ECO:0000256" key="9">
    <source>
        <dbReference type="SAM" id="Phobius"/>
    </source>
</evidence>
<dbReference type="PANTHER" id="PTHR24221">
    <property type="entry name" value="ATP-BINDING CASSETTE SUB-FAMILY B"/>
    <property type="match status" value="1"/>
</dbReference>
<evidence type="ECO:0000256" key="4">
    <source>
        <dbReference type="ARBA" id="ARBA00022692"/>
    </source>
</evidence>
<feature type="transmembrane region" description="Helical" evidence="9">
    <location>
        <begin position="266"/>
        <end position="284"/>
    </location>
</feature>
<dbReference type="GO" id="GO:0034040">
    <property type="term" value="F:ATPase-coupled lipid transmembrane transporter activity"/>
    <property type="evidence" value="ECO:0007669"/>
    <property type="project" value="TreeGrafter"/>
</dbReference>
<organism evidence="12 13">
    <name type="scientific">Mastigocoleus testarum BC008</name>
    <dbReference type="NCBI Taxonomy" id="371196"/>
    <lineage>
        <taxon>Bacteria</taxon>
        <taxon>Bacillati</taxon>
        <taxon>Cyanobacteriota</taxon>
        <taxon>Cyanophyceae</taxon>
        <taxon>Nostocales</taxon>
        <taxon>Hapalosiphonaceae</taxon>
        <taxon>Mastigocoleus</taxon>
    </lineage>
</organism>
<evidence type="ECO:0000313" key="13">
    <source>
        <dbReference type="Proteomes" id="UP000053372"/>
    </source>
</evidence>
<dbReference type="InterPro" id="IPR003593">
    <property type="entry name" value="AAA+_ATPase"/>
</dbReference>
<dbReference type="PROSITE" id="PS50929">
    <property type="entry name" value="ABC_TM1F"/>
    <property type="match status" value="1"/>
</dbReference>
<keyword evidence="4 9" id="KW-0812">Transmembrane</keyword>
<dbReference type="Gene3D" id="3.40.50.300">
    <property type="entry name" value="P-loop containing nucleotide triphosphate hydrolases"/>
    <property type="match status" value="1"/>
</dbReference>
<feature type="transmembrane region" description="Helical" evidence="9">
    <location>
        <begin position="151"/>
        <end position="173"/>
    </location>
</feature>
<evidence type="ECO:0000256" key="3">
    <source>
        <dbReference type="ARBA" id="ARBA00022475"/>
    </source>
</evidence>
<feature type="domain" description="ABC transmembrane type-1" evidence="11">
    <location>
        <begin position="38"/>
        <end position="326"/>
    </location>
</feature>
<feature type="transmembrane region" description="Helical" evidence="9">
    <location>
        <begin position="179"/>
        <end position="199"/>
    </location>
</feature>
<dbReference type="PANTHER" id="PTHR24221:SF646">
    <property type="entry name" value="HAEMOLYSIN SECRETION ATP-BINDING PROTEIN"/>
    <property type="match status" value="1"/>
</dbReference>
<keyword evidence="5" id="KW-0547">Nucleotide-binding</keyword>
<dbReference type="EMBL" id="LMTZ01000085">
    <property type="protein sequence ID" value="KST67760.1"/>
    <property type="molecule type" value="Genomic_DNA"/>
</dbReference>
<dbReference type="InterPro" id="IPR017871">
    <property type="entry name" value="ABC_transporter-like_CS"/>
</dbReference>
<dbReference type="Pfam" id="PF00005">
    <property type="entry name" value="ABC_tran"/>
    <property type="match status" value="1"/>
</dbReference>
<protein>
    <submittedName>
        <fullName evidence="12">Multidrug ABC transporter ATP-binding protein</fullName>
    </submittedName>
</protein>
<evidence type="ECO:0000313" key="12">
    <source>
        <dbReference type="EMBL" id="KST67760.1"/>
    </source>
</evidence>
<evidence type="ECO:0000259" key="11">
    <source>
        <dbReference type="PROSITE" id="PS50929"/>
    </source>
</evidence>
<keyword evidence="3" id="KW-1003">Cell membrane</keyword>
<proteinExistence type="predicted"/>
<feature type="transmembrane region" description="Helical" evidence="9">
    <location>
        <begin position="75"/>
        <end position="95"/>
    </location>
</feature>
<name>A0A0V7ZSZ7_9CYAN</name>
<gene>
    <name evidence="12" type="ORF">BC008_44245</name>
</gene>
<dbReference type="InterPro" id="IPR003439">
    <property type="entry name" value="ABC_transporter-like_ATP-bd"/>
</dbReference>
<dbReference type="FunFam" id="3.40.50.300:FF:000221">
    <property type="entry name" value="Multidrug ABC transporter ATP-binding protein"/>
    <property type="match status" value="1"/>
</dbReference>
<dbReference type="SUPFAM" id="SSF52540">
    <property type="entry name" value="P-loop containing nucleoside triphosphate hydrolases"/>
    <property type="match status" value="1"/>
</dbReference>
<dbReference type="InterPro" id="IPR036640">
    <property type="entry name" value="ABC1_TM_sf"/>
</dbReference>
<dbReference type="SMART" id="SM00382">
    <property type="entry name" value="AAA"/>
    <property type="match status" value="1"/>
</dbReference>
<evidence type="ECO:0000256" key="1">
    <source>
        <dbReference type="ARBA" id="ARBA00004651"/>
    </source>
</evidence>
<evidence type="ECO:0000256" key="5">
    <source>
        <dbReference type="ARBA" id="ARBA00022741"/>
    </source>
</evidence>
<dbReference type="SUPFAM" id="SSF90123">
    <property type="entry name" value="ABC transporter transmembrane region"/>
    <property type="match status" value="1"/>
</dbReference>
<keyword evidence="7 9" id="KW-1133">Transmembrane helix</keyword>
<reference evidence="12 13" key="1">
    <citation type="journal article" date="2015" name="Genome Announc.">
        <title>Draft Genome of the Euendolithic (true boring) Cyanobacterium Mastigocoleus testarum strain BC008.</title>
        <authorList>
            <person name="Guida B.S."/>
            <person name="Garcia-Pichel F."/>
        </authorList>
    </citation>
    <scope>NUCLEOTIDE SEQUENCE [LARGE SCALE GENOMIC DNA]</scope>
    <source>
        <strain evidence="12 13">BC008</strain>
    </source>
</reference>
<feature type="transmembrane region" description="Helical" evidence="9">
    <location>
        <begin position="21"/>
        <end position="43"/>
    </location>
</feature>
<dbReference type="GO" id="GO:0140359">
    <property type="term" value="F:ABC-type transporter activity"/>
    <property type="evidence" value="ECO:0007669"/>
    <property type="project" value="InterPro"/>
</dbReference>
<keyword evidence="6 12" id="KW-0067">ATP-binding</keyword>
<dbReference type="GO" id="GO:0005524">
    <property type="term" value="F:ATP binding"/>
    <property type="evidence" value="ECO:0007669"/>
    <property type="project" value="UniProtKB-KW"/>
</dbReference>
<dbReference type="AlphaFoldDB" id="A0A0V7ZSZ7"/>
<accession>A0A0V7ZSZ7</accession>
<dbReference type="GO" id="GO:0016887">
    <property type="term" value="F:ATP hydrolysis activity"/>
    <property type="evidence" value="ECO:0007669"/>
    <property type="project" value="InterPro"/>
</dbReference>
<comment type="caution">
    <text evidence="12">The sequence shown here is derived from an EMBL/GenBank/DDBJ whole genome shotgun (WGS) entry which is preliminary data.</text>
</comment>
<dbReference type="Gene3D" id="1.20.1560.10">
    <property type="entry name" value="ABC transporter type 1, transmembrane domain"/>
    <property type="match status" value="1"/>
</dbReference>
<evidence type="ECO:0000259" key="10">
    <source>
        <dbReference type="PROSITE" id="PS50893"/>
    </source>
</evidence>
<keyword evidence="13" id="KW-1185">Reference proteome</keyword>
<sequence>MQVKLFKKLRNSNKVLFDLRKILVLIWQASGYWTLAWIILLLLQGLLPVFSLALTRQAVNTLVIVAGKGTSTANIYQILIPVGLMAAILLLGEIFNAAAEWIRTVQSELLQDYINGLIHKQSVTVDYSFYEYSEYNDKLERAREKASGRSLALLENIGSLLQKTITLLAIIIVLLPYGLLLPIGLVVSAVPAFYILIHLNKIQYKWSRRTTTTRRRLSYYDMLLTSNTTAAEIRLFDFANYFQSSYQKLRQRLRTEQLQLLKQQTIGRFGAVILILLLTGGALLWMGRQVLLGIFTLGDLALFFQAFNRAQNIVKAILSNLGKIYRHSLFVSNLFEFLQIQPKIIDPPHPVPIPSVLERGIRFRQVTFSYPGTQKPVLKNFDLTLPAGKVVAIVGDNGAGKSTLIKLLCRFYDPDTGSIDLDGIDLRDFRVKDWRRLITVLFQSPIPYHTTASENIALGDISNTSSQADIKAAAIASGIHNKITSLPAGYNTMMGKLFPEGTDLSGGEWQRLALARAFFRRSRIMILDEPTSAMDPWSEQDWLERFRSLARGRTAVVITHRFTLAMQADIIHVMQSGQIMESGSHNELLKQDGFYATSWRSQMQTSSL</sequence>
<evidence type="ECO:0000256" key="6">
    <source>
        <dbReference type="ARBA" id="ARBA00022840"/>
    </source>
</evidence>
<dbReference type="InterPro" id="IPR039421">
    <property type="entry name" value="Type_1_exporter"/>
</dbReference>
<evidence type="ECO:0000256" key="7">
    <source>
        <dbReference type="ARBA" id="ARBA00022989"/>
    </source>
</evidence>
<keyword evidence="2" id="KW-0813">Transport</keyword>
<dbReference type="GO" id="GO:0005886">
    <property type="term" value="C:plasma membrane"/>
    <property type="evidence" value="ECO:0007669"/>
    <property type="project" value="UniProtKB-SubCell"/>
</dbReference>
<evidence type="ECO:0000256" key="8">
    <source>
        <dbReference type="ARBA" id="ARBA00023136"/>
    </source>
</evidence>
<keyword evidence="8 9" id="KW-0472">Membrane</keyword>
<dbReference type="InterPro" id="IPR011527">
    <property type="entry name" value="ABC1_TM_dom"/>
</dbReference>
<evidence type="ECO:0000256" key="2">
    <source>
        <dbReference type="ARBA" id="ARBA00022448"/>
    </source>
</evidence>
<comment type="subcellular location">
    <subcellularLocation>
        <location evidence="1">Cell membrane</location>
        <topology evidence="1">Multi-pass membrane protein</topology>
    </subcellularLocation>
</comment>
<dbReference type="PROSITE" id="PS50893">
    <property type="entry name" value="ABC_TRANSPORTER_2"/>
    <property type="match status" value="1"/>
</dbReference>
<dbReference type="InterPro" id="IPR027417">
    <property type="entry name" value="P-loop_NTPase"/>
</dbReference>
<feature type="domain" description="ABC transporter" evidence="10">
    <location>
        <begin position="361"/>
        <end position="601"/>
    </location>
</feature>